<dbReference type="Proteomes" id="UP000783686">
    <property type="component" value="Unassembled WGS sequence"/>
</dbReference>
<name>A0A811KC00_9BILA</name>
<gene>
    <name evidence="2" type="ORF">BOKJ2_LOCUS4652</name>
</gene>
<feature type="region of interest" description="Disordered" evidence="1">
    <location>
        <begin position="1"/>
        <end position="24"/>
    </location>
</feature>
<proteinExistence type="predicted"/>
<dbReference type="OrthoDB" id="5847790at2759"/>
<evidence type="ECO:0000256" key="1">
    <source>
        <dbReference type="SAM" id="MobiDB-lite"/>
    </source>
</evidence>
<evidence type="ECO:0008006" key="4">
    <source>
        <dbReference type="Google" id="ProtNLM"/>
    </source>
</evidence>
<feature type="region of interest" description="Disordered" evidence="1">
    <location>
        <begin position="496"/>
        <end position="522"/>
    </location>
</feature>
<dbReference type="EMBL" id="CAJFCW020000002">
    <property type="protein sequence ID" value="CAG9097857.1"/>
    <property type="molecule type" value="Genomic_DNA"/>
</dbReference>
<evidence type="ECO:0000313" key="2">
    <source>
        <dbReference type="EMBL" id="CAD5212851.1"/>
    </source>
</evidence>
<reference evidence="2" key="1">
    <citation type="submission" date="2020-09" db="EMBL/GenBank/DDBJ databases">
        <authorList>
            <person name="Kikuchi T."/>
        </authorList>
    </citation>
    <scope>NUCLEOTIDE SEQUENCE</scope>
    <source>
        <strain evidence="2">SH1</strain>
    </source>
</reference>
<comment type="caution">
    <text evidence="2">The sequence shown here is derived from an EMBL/GenBank/DDBJ whole genome shotgun (WGS) entry which is preliminary data.</text>
</comment>
<dbReference type="AlphaFoldDB" id="A0A811KC00"/>
<organism evidence="2 3">
    <name type="scientific">Bursaphelenchus okinawaensis</name>
    <dbReference type="NCBI Taxonomy" id="465554"/>
    <lineage>
        <taxon>Eukaryota</taxon>
        <taxon>Metazoa</taxon>
        <taxon>Ecdysozoa</taxon>
        <taxon>Nematoda</taxon>
        <taxon>Chromadorea</taxon>
        <taxon>Rhabditida</taxon>
        <taxon>Tylenchina</taxon>
        <taxon>Tylenchomorpha</taxon>
        <taxon>Aphelenchoidea</taxon>
        <taxon>Aphelenchoididae</taxon>
        <taxon>Bursaphelenchus</taxon>
    </lineage>
</organism>
<feature type="compositionally biased region" description="Basic and acidic residues" evidence="1">
    <location>
        <begin position="7"/>
        <end position="19"/>
    </location>
</feature>
<keyword evidence="3" id="KW-1185">Reference proteome</keyword>
<sequence>MIQIKSEPMEEKPPQEKSKFNPSKRRCAYTHEDDMELIYYFLEKYRAGDPEAMKKQGKRLWEPVIEEKQWERQSSAVESHFRKIVVQKLFDFNLPGTDVFILAVHFDVAVDSILKAQLEVKYNCRIDTNTFGHIVGAFGPNGEELHYYGCVDSVREVTKKEFRPRRRRDRDETFETTAKISRLGHSMVQQQAMGLHLPTTSEEAFNGTVNNNETENVMDETFVNLLAGLDKLAKDNMFPQIVNNNMPINQSGPLATPSGPTILDMTKAALVDRLMAVVNGKMNPEEFDQCDIFARANGCRFMINILKSILTTLFNGSSEELRHFDKKHRLMRRKRRSDPNMEKAVEVAGNEPTTSLGNIFEKQSNGNEVGWDNIIEMLESTKQEACAVENVVEMDGDDTLVINNDVEEPAEASPPAEEENPIDLLSALFKATPKKMIKPSNGTKKQNEKAKNLSFKNQELVTSTPIGHGDFFDVTREEAARRAAVEPELVEDSFCLTAPTSDSQRPDNDITFRYQPDSPSVC</sequence>
<accession>A0A811KC00</accession>
<dbReference type="Proteomes" id="UP000614601">
    <property type="component" value="Unassembled WGS sequence"/>
</dbReference>
<protein>
    <recommendedName>
        <fullName evidence="4">SPK domain-containing protein</fullName>
    </recommendedName>
</protein>
<evidence type="ECO:0000313" key="3">
    <source>
        <dbReference type="Proteomes" id="UP000614601"/>
    </source>
</evidence>
<dbReference type="EMBL" id="CAJFDH010000002">
    <property type="protein sequence ID" value="CAD5212851.1"/>
    <property type="molecule type" value="Genomic_DNA"/>
</dbReference>